<feature type="transmembrane region" description="Helical" evidence="1">
    <location>
        <begin position="93"/>
        <end position="112"/>
    </location>
</feature>
<proteinExistence type="predicted"/>
<dbReference type="EMBL" id="JBHTGQ010000031">
    <property type="protein sequence ID" value="MFC7750988.1"/>
    <property type="molecule type" value="Genomic_DNA"/>
</dbReference>
<keyword evidence="3" id="KW-1185">Reference proteome</keyword>
<accession>A0ABW2V9L2</accession>
<sequence length="294" mass="33117">MTVPWTVTALLAASNLILFGLLAVAAYGLLSTLPARPNRWTRWSRRPAGFWPEPVLRLAGLRADSPSLASKARLLAGSGFNVEARQYEAWRRLFLLISALAVSAAFGGWLPLSGAGAAMLAASGLAAAVLLSADNLWLGALRDYRTHRIVRDIYALTRQLLYYEGSGMNLYVKLSRCLPFAGKLRDPLQRLLADWYADPEAALDRFRDRLGTEEGHSFAETLQAMRLNDDPAYYGLLRLRLQDYKEKIELHRESRKESVSYILFVIAGLPIFYTFRVFLHPWIREGQLLFESLQ</sequence>
<evidence type="ECO:0000256" key="1">
    <source>
        <dbReference type="SAM" id="Phobius"/>
    </source>
</evidence>
<feature type="transmembrane region" description="Helical" evidence="1">
    <location>
        <begin position="261"/>
        <end position="283"/>
    </location>
</feature>
<protein>
    <recommendedName>
        <fullName evidence="4">Flp pilus assembly protein TadB</fullName>
    </recommendedName>
</protein>
<keyword evidence="1" id="KW-1133">Transmembrane helix</keyword>
<keyword evidence="1" id="KW-0812">Transmembrane</keyword>
<feature type="transmembrane region" description="Helical" evidence="1">
    <location>
        <begin position="118"/>
        <end position="138"/>
    </location>
</feature>
<feature type="transmembrane region" description="Helical" evidence="1">
    <location>
        <begin position="6"/>
        <end position="30"/>
    </location>
</feature>
<evidence type="ECO:0000313" key="2">
    <source>
        <dbReference type="EMBL" id="MFC7750988.1"/>
    </source>
</evidence>
<gene>
    <name evidence="2" type="ORF">ACFQWB_13765</name>
</gene>
<dbReference type="Proteomes" id="UP001596528">
    <property type="component" value="Unassembled WGS sequence"/>
</dbReference>
<name>A0ABW2V9L2_9BACL</name>
<comment type="caution">
    <text evidence="2">The sequence shown here is derived from an EMBL/GenBank/DDBJ whole genome shotgun (WGS) entry which is preliminary data.</text>
</comment>
<keyword evidence="1" id="KW-0472">Membrane</keyword>
<organism evidence="2 3">
    <name type="scientific">Paenibacillus thermoaerophilus</name>
    <dbReference type="NCBI Taxonomy" id="1215385"/>
    <lineage>
        <taxon>Bacteria</taxon>
        <taxon>Bacillati</taxon>
        <taxon>Bacillota</taxon>
        <taxon>Bacilli</taxon>
        <taxon>Bacillales</taxon>
        <taxon>Paenibacillaceae</taxon>
        <taxon>Paenibacillus</taxon>
    </lineage>
</organism>
<evidence type="ECO:0000313" key="3">
    <source>
        <dbReference type="Proteomes" id="UP001596528"/>
    </source>
</evidence>
<dbReference type="RefSeq" id="WP_138789208.1">
    <property type="nucleotide sequence ID" value="NZ_JBHTGQ010000031.1"/>
</dbReference>
<reference evidence="3" key="1">
    <citation type="journal article" date="2019" name="Int. J. Syst. Evol. Microbiol.">
        <title>The Global Catalogue of Microorganisms (GCM) 10K type strain sequencing project: providing services to taxonomists for standard genome sequencing and annotation.</title>
        <authorList>
            <consortium name="The Broad Institute Genomics Platform"/>
            <consortium name="The Broad Institute Genome Sequencing Center for Infectious Disease"/>
            <person name="Wu L."/>
            <person name="Ma J."/>
        </authorList>
    </citation>
    <scope>NUCLEOTIDE SEQUENCE [LARGE SCALE GENOMIC DNA]</scope>
    <source>
        <strain evidence="3">JCM 18657</strain>
    </source>
</reference>
<evidence type="ECO:0008006" key="4">
    <source>
        <dbReference type="Google" id="ProtNLM"/>
    </source>
</evidence>